<dbReference type="RefSeq" id="WP_270028892.1">
    <property type="nucleotide sequence ID" value="NZ_JAPDDP010000075.1"/>
</dbReference>
<proteinExistence type="predicted"/>
<dbReference type="AlphaFoldDB" id="A0A9X3NMZ7"/>
<dbReference type="Gene3D" id="3.90.1570.10">
    <property type="entry name" value="tt1808, chain A"/>
    <property type="match status" value="1"/>
</dbReference>
<protein>
    <submittedName>
        <fullName evidence="2">Uma2 family endonuclease</fullName>
    </submittedName>
</protein>
<dbReference type="CDD" id="cd06260">
    <property type="entry name" value="DUF820-like"/>
    <property type="match status" value="1"/>
</dbReference>
<evidence type="ECO:0000259" key="1">
    <source>
        <dbReference type="Pfam" id="PF05685"/>
    </source>
</evidence>
<organism evidence="2 3">
    <name type="scientific">Solirubrobacter phytolaccae</name>
    <dbReference type="NCBI Taxonomy" id="1404360"/>
    <lineage>
        <taxon>Bacteria</taxon>
        <taxon>Bacillati</taxon>
        <taxon>Actinomycetota</taxon>
        <taxon>Thermoleophilia</taxon>
        <taxon>Solirubrobacterales</taxon>
        <taxon>Solirubrobacteraceae</taxon>
        <taxon>Solirubrobacter</taxon>
    </lineage>
</organism>
<dbReference type="PANTHER" id="PTHR35400:SF3">
    <property type="entry name" value="SLL1072 PROTEIN"/>
    <property type="match status" value="1"/>
</dbReference>
<evidence type="ECO:0000313" key="3">
    <source>
        <dbReference type="Proteomes" id="UP001147653"/>
    </source>
</evidence>
<name>A0A9X3NMZ7_9ACTN</name>
<dbReference type="SUPFAM" id="SSF52980">
    <property type="entry name" value="Restriction endonuclease-like"/>
    <property type="match status" value="1"/>
</dbReference>
<keyword evidence="2" id="KW-0540">Nuclease</keyword>
<comment type="caution">
    <text evidence="2">The sequence shown here is derived from an EMBL/GenBank/DDBJ whole genome shotgun (WGS) entry which is preliminary data.</text>
</comment>
<dbReference type="PANTHER" id="PTHR35400">
    <property type="entry name" value="SLR1083 PROTEIN"/>
    <property type="match status" value="1"/>
</dbReference>
<reference evidence="2" key="1">
    <citation type="submission" date="2022-10" db="EMBL/GenBank/DDBJ databases">
        <title>The WGS of Solirubrobacter phytolaccae KCTC 29190.</title>
        <authorList>
            <person name="Jiang Z."/>
        </authorList>
    </citation>
    <scope>NUCLEOTIDE SEQUENCE</scope>
    <source>
        <strain evidence="2">KCTC 29190</strain>
    </source>
</reference>
<keyword evidence="3" id="KW-1185">Reference proteome</keyword>
<keyword evidence="2" id="KW-0255">Endonuclease</keyword>
<dbReference type="InterPro" id="IPR012296">
    <property type="entry name" value="Nuclease_put_TT1808"/>
</dbReference>
<dbReference type="Pfam" id="PF05685">
    <property type="entry name" value="Uma2"/>
    <property type="match status" value="1"/>
</dbReference>
<dbReference type="EMBL" id="JAPDDP010000075">
    <property type="protein sequence ID" value="MDA0184437.1"/>
    <property type="molecule type" value="Genomic_DNA"/>
</dbReference>
<dbReference type="Proteomes" id="UP001147653">
    <property type="component" value="Unassembled WGS sequence"/>
</dbReference>
<dbReference type="InterPro" id="IPR011335">
    <property type="entry name" value="Restrct_endonuc-II-like"/>
</dbReference>
<gene>
    <name evidence="2" type="ORF">OJ997_29300</name>
</gene>
<dbReference type="GO" id="GO:0004519">
    <property type="term" value="F:endonuclease activity"/>
    <property type="evidence" value="ECO:0007669"/>
    <property type="project" value="UniProtKB-KW"/>
</dbReference>
<evidence type="ECO:0000313" key="2">
    <source>
        <dbReference type="EMBL" id="MDA0184437.1"/>
    </source>
</evidence>
<sequence length="184" mass="20569">MADVAVDSEIYRLTAEQFHVLIESGSFDEKSRVELIDGVLLEMSPRTAEHENVIAWLNERLFELVDRGRYQVRVGASLSLGDSEPEPDVFVIDRDVERPYHPATAALVVEVAVSSRTRDLKVKPRLYAGAGVPVYWVIDVERERAFQHSDPIGDEYRLVEVVTELTAPHLGLTLSVADVLASAR</sequence>
<keyword evidence="2" id="KW-0378">Hydrolase</keyword>
<feature type="domain" description="Putative restriction endonuclease" evidence="1">
    <location>
        <begin position="16"/>
        <end position="171"/>
    </location>
</feature>
<dbReference type="InterPro" id="IPR008538">
    <property type="entry name" value="Uma2"/>
</dbReference>
<accession>A0A9X3NMZ7</accession>